<dbReference type="Gene3D" id="3.40.1410.10">
    <property type="entry name" value="Chorismate lyase-like"/>
    <property type="match status" value="1"/>
</dbReference>
<name>A4J859_DESRM</name>
<dbReference type="GO" id="GO:0003700">
    <property type="term" value="F:DNA-binding transcription factor activity"/>
    <property type="evidence" value="ECO:0007669"/>
    <property type="project" value="InterPro"/>
</dbReference>
<dbReference type="SMART" id="SM00866">
    <property type="entry name" value="UTRA"/>
    <property type="match status" value="1"/>
</dbReference>
<evidence type="ECO:0000256" key="2">
    <source>
        <dbReference type="ARBA" id="ARBA00023125"/>
    </source>
</evidence>
<dbReference type="InterPro" id="IPR000524">
    <property type="entry name" value="Tscrpt_reg_HTH_GntR"/>
</dbReference>
<dbReference type="STRING" id="349161.Dred_2758"/>
<dbReference type="HOGENOM" id="CLU_063236_4_2_9"/>
<dbReference type="PANTHER" id="PTHR44846:SF1">
    <property type="entry name" value="MANNOSYL-D-GLYCERATE TRANSPORT_METABOLISM SYSTEM REPRESSOR MNGR-RELATED"/>
    <property type="match status" value="1"/>
</dbReference>
<dbReference type="SUPFAM" id="SSF64288">
    <property type="entry name" value="Chorismate lyase-like"/>
    <property type="match status" value="1"/>
</dbReference>
<keyword evidence="3" id="KW-0804">Transcription</keyword>
<dbReference type="RefSeq" id="WP_011879057.1">
    <property type="nucleotide sequence ID" value="NC_009253.1"/>
</dbReference>
<dbReference type="Gene3D" id="1.10.10.10">
    <property type="entry name" value="Winged helix-like DNA-binding domain superfamily/Winged helix DNA-binding domain"/>
    <property type="match status" value="1"/>
</dbReference>
<evidence type="ECO:0000256" key="1">
    <source>
        <dbReference type="ARBA" id="ARBA00023015"/>
    </source>
</evidence>
<dbReference type="Pfam" id="PF00392">
    <property type="entry name" value="GntR"/>
    <property type="match status" value="1"/>
</dbReference>
<dbReference type="KEGG" id="drm:Dred_2758"/>
<sequence>MLDNHNPLPLHIQLKEILLKEIRQEVYEEKIPSERELMDKYSVSRTTVREAVTALVHEGVLEKIHGKGTFINRSHSVNEWLGYLSSFTETIERMGMESGAHLLYQGTGSRMEIAETLGVEEYYCIKRLRFADNEPIAIERHYYPLEIGFILKKYDLNQITLYEKLELEGIVLQDAEQRISAENPSANDAKLLRISENTCTLVAQRLITDPLGKPIEYYHSIYQADKYVFSLKMSRGVRVV</sequence>
<dbReference type="EMBL" id="CP000612">
    <property type="protein sequence ID" value="ABO51262.1"/>
    <property type="molecule type" value="Genomic_DNA"/>
</dbReference>
<dbReference type="AlphaFoldDB" id="A4J859"/>
<accession>A4J859</accession>
<dbReference type="GO" id="GO:0045892">
    <property type="term" value="P:negative regulation of DNA-templated transcription"/>
    <property type="evidence" value="ECO:0007669"/>
    <property type="project" value="TreeGrafter"/>
</dbReference>
<evidence type="ECO:0000259" key="4">
    <source>
        <dbReference type="PROSITE" id="PS50949"/>
    </source>
</evidence>
<dbReference type="InterPro" id="IPR050679">
    <property type="entry name" value="Bact_HTH_transcr_reg"/>
</dbReference>
<dbReference type="GO" id="GO:0003677">
    <property type="term" value="F:DNA binding"/>
    <property type="evidence" value="ECO:0007669"/>
    <property type="project" value="UniProtKB-KW"/>
</dbReference>
<dbReference type="InterPro" id="IPR028978">
    <property type="entry name" value="Chorismate_lyase_/UTRA_dom_sf"/>
</dbReference>
<dbReference type="Proteomes" id="UP000001556">
    <property type="component" value="Chromosome"/>
</dbReference>
<evidence type="ECO:0000313" key="6">
    <source>
        <dbReference type="Proteomes" id="UP000001556"/>
    </source>
</evidence>
<dbReference type="OrthoDB" id="457376at2"/>
<dbReference type="Pfam" id="PF07702">
    <property type="entry name" value="UTRA"/>
    <property type="match status" value="1"/>
</dbReference>
<dbReference type="InterPro" id="IPR036388">
    <property type="entry name" value="WH-like_DNA-bd_sf"/>
</dbReference>
<dbReference type="PRINTS" id="PR00035">
    <property type="entry name" value="HTHGNTR"/>
</dbReference>
<dbReference type="CDD" id="cd07377">
    <property type="entry name" value="WHTH_GntR"/>
    <property type="match status" value="1"/>
</dbReference>
<evidence type="ECO:0000313" key="5">
    <source>
        <dbReference type="EMBL" id="ABO51262.1"/>
    </source>
</evidence>
<protein>
    <submittedName>
        <fullName evidence="5">Transcriptional regulator, GntR family</fullName>
    </submittedName>
</protein>
<dbReference type="PANTHER" id="PTHR44846">
    <property type="entry name" value="MANNOSYL-D-GLYCERATE TRANSPORT/METABOLISM SYSTEM REPRESSOR MNGR-RELATED"/>
    <property type="match status" value="1"/>
</dbReference>
<evidence type="ECO:0000256" key="3">
    <source>
        <dbReference type="ARBA" id="ARBA00023163"/>
    </source>
</evidence>
<keyword evidence="2" id="KW-0238">DNA-binding</keyword>
<dbReference type="SUPFAM" id="SSF46785">
    <property type="entry name" value="Winged helix' DNA-binding domain"/>
    <property type="match status" value="1"/>
</dbReference>
<keyword evidence="1" id="KW-0805">Transcription regulation</keyword>
<organism evidence="5 6">
    <name type="scientific">Desulforamulus reducens (strain ATCC BAA-1160 / DSM 100696 / MI-1)</name>
    <name type="common">Desulfotomaculum reducens</name>
    <dbReference type="NCBI Taxonomy" id="349161"/>
    <lineage>
        <taxon>Bacteria</taxon>
        <taxon>Bacillati</taxon>
        <taxon>Bacillota</taxon>
        <taxon>Clostridia</taxon>
        <taxon>Eubacteriales</taxon>
        <taxon>Peptococcaceae</taxon>
        <taxon>Desulforamulus</taxon>
    </lineage>
</organism>
<keyword evidence="6" id="KW-1185">Reference proteome</keyword>
<dbReference type="eggNOG" id="COG2188">
    <property type="taxonomic scope" value="Bacteria"/>
</dbReference>
<gene>
    <name evidence="5" type="ordered locus">Dred_2758</name>
</gene>
<proteinExistence type="predicted"/>
<dbReference type="SMART" id="SM00345">
    <property type="entry name" value="HTH_GNTR"/>
    <property type="match status" value="1"/>
</dbReference>
<dbReference type="PROSITE" id="PS50949">
    <property type="entry name" value="HTH_GNTR"/>
    <property type="match status" value="1"/>
</dbReference>
<reference evidence="5 6" key="1">
    <citation type="submission" date="2007-03" db="EMBL/GenBank/DDBJ databases">
        <title>Complete sequence of Desulfotomaculum reducens MI-1.</title>
        <authorList>
            <consortium name="US DOE Joint Genome Institute"/>
            <person name="Copeland A."/>
            <person name="Lucas S."/>
            <person name="Lapidus A."/>
            <person name="Barry K."/>
            <person name="Detter J.C."/>
            <person name="Glavina del Rio T."/>
            <person name="Hammon N."/>
            <person name="Israni S."/>
            <person name="Dalin E."/>
            <person name="Tice H."/>
            <person name="Pitluck S."/>
            <person name="Sims D."/>
            <person name="Brettin T."/>
            <person name="Bruce D."/>
            <person name="Han C."/>
            <person name="Tapia R."/>
            <person name="Schmutz J."/>
            <person name="Larimer F."/>
            <person name="Land M."/>
            <person name="Hauser L."/>
            <person name="Kyrpides N."/>
            <person name="Kim E."/>
            <person name="Tebo B.M."/>
            <person name="Richardson P."/>
        </authorList>
    </citation>
    <scope>NUCLEOTIDE SEQUENCE [LARGE SCALE GENOMIC DNA]</scope>
    <source>
        <strain evidence="5 6">MI-1</strain>
    </source>
</reference>
<dbReference type="InterPro" id="IPR036390">
    <property type="entry name" value="WH_DNA-bd_sf"/>
</dbReference>
<dbReference type="InterPro" id="IPR011663">
    <property type="entry name" value="UTRA"/>
</dbReference>
<feature type="domain" description="HTH gntR-type" evidence="4">
    <location>
        <begin position="8"/>
        <end position="74"/>
    </location>
</feature>